<feature type="region of interest" description="Disordered" evidence="1">
    <location>
        <begin position="1"/>
        <end position="21"/>
    </location>
</feature>
<dbReference type="AlphaFoldDB" id="A0ABC8TML1"/>
<dbReference type="EMBL" id="CAUOFW020005446">
    <property type="protein sequence ID" value="CAK9170171.1"/>
    <property type="molecule type" value="Genomic_DNA"/>
</dbReference>
<evidence type="ECO:0000313" key="2">
    <source>
        <dbReference type="EMBL" id="CAK9170171.1"/>
    </source>
</evidence>
<gene>
    <name evidence="2" type="ORF">ILEXP_LOCUS39656</name>
</gene>
<dbReference type="Proteomes" id="UP001642360">
    <property type="component" value="Unassembled WGS sequence"/>
</dbReference>
<feature type="non-terminal residue" evidence="2">
    <location>
        <position position="1"/>
    </location>
</feature>
<comment type="caution">
    <text evidence="2">The sequence shown here is derived from an EMBL/GenBank/DDBJ whole genome shotgun (WGS) entry which is preliminary data.</text>
</comment>
<proteinExistence type="predicted"/>
<sequence>PKRRKTPTGGMNIERTTSTNVAEPMLILDHPAKSAEVTVKQKKKKYCFGGGGRGEGGYVSANKESYHMTENANEARDGDESFR</sequence>
<evidence type="ECO:0000256" key="1">
    <source>
        <dbReference type="SAM" id="MobiDB-lite"/>
    </source>
</evidence>
<evidence type="ECO:0000313" key="3">
    <source>
        <dbReference type="Proteomes" id="UP001642360"/>
    </source>
</evidence>
<reference evidence="2 3" key="1">
    <citation type="submission" date="2024-02" db="EMBL/GenBank/DDBJ databases">
        <authorList>
            <person name="Vignale AGUSTIN F."/>
            <person name="Sosa J E."/>
            <person name="Modenutti C."/>
        </authorList>
    </citation>
    <scope>NUCLEOTIDE SEQUENCE [LARGE SCALE GENOMIC DNA]</scope>
</reference>
<protein>
    <submittedName>
        <fullName evidence="2">Uncharacterized protein</fullName>
    </submittedName>
</protein>
<accession>A0ABC8TML1</accession>
<name>A0ABC8TML1_9AQUA</name>
<organism evidence="2 3">
    <name type="scientific">Ilex paraguariensis</name>
    <name type="common">yerba mate</name>
    <dbReference type="NCBI Taxonomy" id="185542"/>
    <lineage>
        <taxon>Eukaryota</taxon>
        <taxon>Viridiplantae</taxon>
        <taxon>Streptophyta</taxon>
        <taxon>Embryophyta</taxon>
        <taxon>Tracheophyta</taxon>
        <taxon>Spermatophyta</taxon>
        <taxon>Magnoliopsida</taxon>
        <taxon>eudicotyledons</taxon>
        <taxon>Gunneridae</taxon>
        <taxon>Pentapetalae</taxon>
        <taxon>asterids</taxon>
        <taxon>campanulids</taxon>
        <taxon>Aquifoliales</taxon>
        <taxon>Aquifoliaceae</taxon>
        <taxon>Ilex</taxon>
    </lineage>
</organism>
<keyword evidence="3" id="KW-1185">Reference proteome</keyword>